<dbReference type="Proteomes" id="UP000747542">
    <property type="component" value="Unassembled WGS sequence"/>
</dbReference>
<reference evidence="3" key="1">
    <citation type="journal article" date="2021" name="Sci. Adv.">
        <title>The American lobster genome reveals insights on longevity, neural, and immune adaptations.</title>
        <authorList>
            <person name="Polinski J.M."/>
            <person name="Zimin A.V."/>
            <person name="Clark K.F."/>
            <person name="Kohn A.B."/>
            <person name="Sadowski N."/>
            <person name="Timp W."/>
            <person name="Ptitsyn A."/>
            <person name="Khanna P."/>
            <person name="Romanova D.Y."/>
            <person name="Williams P."/>
            <person name="Greenwood S.J."/>
            <person name="Moroz L.L."/>
            <person name="Walt D.R."/>
            <person name="Bodnar A.G."/>
        </authorList>
    </citation>
    <scope>NUCLEOTIDE SEQUENCE</scope>
    <source>
        <strain evidence="3">GMGI-L3</strain>
    </source>
</reference>
<proteinExistence type="inferred from homology"/>
<comment type="caution">
    <text evidence="3">The sequence shown here is derived from an EMBL/GenBank/DDBJ whole genome shotgun (WGS) entry which is preliminary data.</text>
</comment>
<keyword evidence="2" id="KW-0736">Signalosome</keyword>
<evidence type="ECO:0000256" key="1">
    <source>
        <dbReference type="ARBA" id="ARBA00009162"/>
    </source>
</evidence>
<comment type="similarity">
    <text evidence="1">Belongs to the CSN9 family.</text>
</comment>
<evidence type="ECO:0000313" key="4">
    <source>
        <dbReference type="Proteomes" id="UP000747542"/>
    </source>
</evidence>
<dbReference type="AlphaFoldDB" id="A0A8J5JNK7"/>
<dbReference type="PANTHER" id="PTHR28562">
    <property type="entry name" value="COP9 SIGNALOSOME COMPLEX SUBUNIT 9"/>
    <property type="match status" value="1"/>
</dbReference>
<dbReference type="InterPro" id="IPR029391">
    <property type="entry name" value="CSN9_metazoa"/>
</dbReference>
<gene>
    <name evidence="3" type="primary">Cops9-L</name>
    <name evidence="3" type="ORF">Hamer_G020356</name>
</gene>
<organism evidence="3 4">
    <name type="scientific">Homarus americanus</name>
    <name type="common">American lobster</name>
    <dbReference type="NCBI Taxonomy" id="6706"/>
    <lineage>
        <taxon>Eukaryota</taxon>
        <taxon>Metazoa</taxon>
        <taxon>Ecdysozoa</taxon>
        <taxon>Arthropoda</taxon>
        <taxon>Crustacea</taxon>
        <taxon>Multicrustacea</taxon>
        <taxon>Malacostraca</taxon>
        <taxon>Eumalacostraca</taxon>
        <taxon>Eucarida</taxon>
        <taxon>Decapoda</taxon>
        <taxon>Pleocyemata</taxon>
        <taxon>Astacidea</taxon>
        <taxon>Nephropoidea</taxon>
        <taxon>Nephropidae</taxon>
        <taxon>Homarus</taxon>
    </lineage>
</organism>
<name>A0A8J5JNK7_HOMAM</name>
<sequence>MDYTQWRMKPSMVADEMFPEGAGPYMDLDEAGGSGGLLMDLTANEKAVHADFHNDFEDLYDDEDLN</sequence>
<dbReference type="Pfam" id="PF15004">
    <property type="entry name" value="MYEOV2"/>
    <property type="match status" value="1"/>
</dbReference>
<evidence type="ECO:0000256" key="2">
    <source>
        <dbReference type="ARBA" id="ARBA00022790"/>
    </source>
</evidence>
<keyword evidence="4" id="KW-1185">Reference proteome</keyword>
<protein>
    <submittedName>
        <fullName evidence="3">COP9 signalosome complex subunit 9-like</fullName>
    </submittedName>
</protein>
<accession>A0A8J5JNK7</accession>
<dbReference type="EMBL" id="JAHLQT010036764">
    <property type="protein sequence ID" value="KAG7157813.1"/>
    <property type="molecule type" value="Genomic_DNA"/>
</dbReference>
<dbReference type="GO" id="GO:0008180">
    <property type="term" value="C:COP9 signalosome"/>
    <property type="evidence" value="ECO:0007669"/>
    <property type="project" value="UniProtKB-KW"/>
</dbReference>
<evidence type="ECO:0000313" key="3">
    <source>
        <dbReference type="EMBL" id="KAG7157813.1"/>
    </source>
</evidence>